<evidence type="ECO:0000256" key="2">
    <source>
        <dbReference type="ARBA" id="ARBA00022884"/>
    </source>
</evidence>
<dbReference type="EMBL" id="LBVO01000061">
    <property type="protein sequence ID" value="KKQ86859.1"/>
    <property type="molecule type" value="Genomic_DNA"/>
</dbReference>
<dbReference type="PANTHER" id="PTHR48432">
    <property type="entry name" value="S5 DRBM DOMAIN-CONTAINING PROTEIN"/>
    <property type="match status" value="1"/>
</dbReference>
<comment type="similarity">
    <text evidence="1 8">Belongs to the universal ribosomal protein uS5 family.</text>
</comment>
<feature type="compositionally biased region" description="Basic and acidic residues" evidence="9">
    <location>
        <begin position="8"/>
        <end position="25"/>
    </location>
</feature>
<dbReference type="GO" id="GO:0003735">
    <property type="term" value="F:structural constituent of ribosome"/>
    <property type="evidence" value="ECO:0007669"/>
    <property type="project" value="UniProtKB-UniRule"/>
</dbReference>
<dbReference type="Gene3D" id="3.30.230.10">
    <property type="match status" value="1"/>
</dbReference>
<dbReference type="GO" id="GO:0006412">
    <property type="term" value="P:translation"/>
    <property type="evidence" value="ECO:0007669"/>
    <property type="project" value="InterPro"/>
</dbReference>
<keyword evidence="4 7" id="KW-0687">Ribonucleoprotein</keyword>
<reference evidence="11 12" key="1">
    <citation type="journal article" date="2015" name="Nature">
        <title>rRNA introns, odd ribosomes, and small enigmatic genomes across a large radiation of phyla.</title>
        <authorList>
            <person name="Brown C.T."/>
            <person name="Hug L.A."/>
            <person name="Thomas B.C."/>
            <person name="Sharon I."/>
            <person name="Castelle C.J."/>
            <person name="Singh A."/>
            <person name="Wilkins M.J."/>
            <person name="Williams K.H."/>
            <person name="Banfield J.F."/>
        </authorList>
    </citation>
    <scope>NUCLEOTIDE SEQUENCE [LARGE SCALE GENOMIC DNA]</scope>
</reference>
<name>A0A0G0NLS7_9BACT</name>
<dbReference type="InterPro" id="IPR014721">
    <property type="entry name" value="Ribsml_uS5_D2-typ_fold_subgr"/>
</dbReference>
<dbReference type="InterPro" id="IPR013810">
    <property type="entry name" value="Ribosomal_uS5_N"/>
</dbReference>
<evidence type="ECO:0000259" key="10">
    <source>
        <dbReference type="PROSITE" id="PS50881"/>
    </source>
</evidence>
<dbReference type="GO" id="GO:0003723">
    <property type="term" value="F:RNA binding"/>
    <property type="evidence" value="ECO:0007669"/>
    <property type="project" value="UniProtKB-KW"/>
</dbReference>
<sequence>MDSNQITKSDKPQFTREGRGRKESSEFEEKVLQIARITRVVKGGRRLRFRAAVVIGNKKGQVAFAIAKAGEVQKAIQKAVAKAKNNLITVPITENNHSIPYIVEERFAATTVLLKPASTGTSLIAGSSVRSVLDL</sequence>
<evidence type="ECO:0000256" key="5">
    <source>
        <dbReference type="ARBA" id="ARBA00035255"/>
    </source>
</evidence>
<accession>A0A0G0NLS7</accession>
<evidence type="ECO:0000256" key="3">
    <source>
        <dbReference type="ARBA" id="ARBA00022980"/>
    </source>
</evidence>
<dbReference type="Proteomes" id="UP000033934">
    <property type="component" value="Unassembled WGS sequence"/>
</dbReference>
<comment type="caution">
    <text evidence="11">The sequence shown here is derived from an EMBL/GenBank/DDBJ whole genome shotgun (WGS) entry which is preliminary data.</text>
</comment>
<dbReference type="SUPFAM" id="SSF54768">
    <property type="entry name" value="dsRNA-binding domain-like"/>
    <property type="match status" value="1"/>
</dbReference>
<dbReference type="InterPro" id="IPR000851">
    <property type="entry name" value="Ribosomal_uS5"/>
</dbReference>
<dbReference type="Pfam" id="PF03719">
    <property type="entry name" value="Ribosomal_S5_C"/>
    <property type="match status" value="1"/>
</dbReference>
<evidence type="ECO:0000313" key="11">
    <source>
        <dbReference type="EMBL" id="KKQ86859.1"/>
    </source>
</evidence>
<proteinExistence type="inferred from homology"/>
<dbReference type="PROSITE" id="PS50881">
    <property type="entry name" value="S5_DSRBD"/>
    <property type="match status" value="1"/>
</dbReference>
<evidence type="ECO:0000256" key="8">
    <source>
        <dbReference type="RuleBase" id="RU003823"/>
    </source>
</evidence>
<evidence type="ECO:0000256" key="7">
    <source>
        <dbReference type="PROSITE-ProRule" id="PRU00268"/>
    </source>
</evidence>
<organism evidence="11 12">
    <name type="scientific">Berkelbacteria bacterium GW2011_GWA2_38_9</name>
    <dbReference type="NCBI Taxonomy" id="1618334"/>
    <lineage>
        <taxon>Bacteria</taxon>
        <taxon>Candidatus Berkelbacteria</taxon>
    </lineage>
</organism>
<dbReference type="AlphaFoldDB" id="A0A0G0NLS7"/>
<evidence type="ECO:0000313" key="12">
    <source>
        <dbReference type="Proteomes" id="UP000033934"/>
    </source>
</evidence>
<dbReference type="InterPro" id="IPR005324">
    <property type="entry name" value="Ribosomal_uS5_C"/>
</dbReference>
<dbReference type="GO" id="GO:1990904">
    <property type="term" value="C:ribonucleoprotein complex"/>
    <property type="evidence" value="ECO:0007669"/>
    <property type="project" value="UniProtKB-UniRule"/>
</dbReference>
<evidence type="ECO:0000256" key="4">
    <source>
        <dbReference type="ARBA" id="ARBA00023274"/>
    </source>
</evidence>
<evidence type="ECO:0000256" key="6">
    <source>
        <dbReference type="ARBA" id="ARBA00035519"/>
    </source>
</evidence>
<evidence type="ECO:0000256" key="1">
    <source>
        <dbReference type="ARBA" id="ARBA00008945"/>
    </source>
</evidence>
<feature type="region of interest" description="Disordered" evidence="9">
    <location>
        <begin position="1"/>
        <end position="25"/>
    </location>
</feature>
<protein>
    <recommendedName>
        <fullName evidence="5">Small ribosomal subunit protein uS5</fullName>
    </recommendedName>
    <alternativeName>
        <fullName evidence="6">30S ribosomal protein S5</fullName>
    </alternativeName>
</protein>
<dbReference type="GO" id="GO:0005840">
    <property type="term" value="C:ribosome"/>
    <property type="evidence" value="ECO:0007669"/>
    <property type="project" value="UniProtKB-KW"/>
</dbReference>
<dbReference type="PANTHER" id="PTHR48432:SF1">
    <property type="entry name" value="S5 DRBM DOMAIN-CONTAINING PROTEIN"/>
    <property type="match status" value="1"/>
</dbReference>
<feature type="non-terminal residue" evidence="11">
    <location>
        <position position="135"/>
    </location>
</feature>
<evidence type="ECO:0000256" key="9">
    <source>
        <dbReference type="SAM" id="MobiDB-lite"/>
    </source>
</evidence>
<keyword evidence="2" id="KW-0694">RNA-binding</keyword>
<keyword evidence="3 7" id="KW-0689">Ribosomal protein</keyword>
<gene>
    <name evidence="11" type="ORF">UT11_C0061G0020</name>
</gene>
<dbReference type="Gene3D" id="3.30.160.20">
    <property type="match status" value="1"/>
</dbReference>
<dbReference type="Pfam" id="PF00333">
    <property type="entry name" value="Ribosomal_S5"/>
    <property type="match status" value="1"/>
</dbReference>
<feature type="domain" description="S5 DRBM" evidence="10">
    <location>
        <begin position="27"/>
        <end position="90"/>
    </location>
</feature>